<feature type="transmembrane region" description="Helical" evidence="11">
    <location>
        <begin position="311"/>
        <end position="329"/>
    </location>
</feature>
<dbReference type="AlphaFoldDB" id="A0A7L5HJE5"/>
<keyword evidence="5" id="KW-0479">Metal-binding</keyword>
<dbReference type="GO" id="GO:0006508">
    <property type="term" value="P:proteolysis"/>
    <property type="evidence" value="ECO:0007669"/>
    <property type="project" value="UniProtKB-KW"/>
</dbReference>
<evidence type="ECO:0000256" key="6">
    <source>
        <dbReference type="ARBA" id="ARBA00022801"/>
    </source>
</evidence>
<evidence type="ECO:0000256" key="11">
    <source>
        <dbReference type="SAM" id="Phobius"/>
    </source>
</evidence>
<evidence type="ECO:0000256" key="2">
    <source>
        <dbReference type="ARBA" id="ARBA00022475"/>
    </source>
</evidence>
<evidence type="ECO:0000256" key="4">
    <source>
        <dbReference type="ARBA" id="ARBA00022692"/>
    </source>
</evidence>
<sequence length="454" mass="52456">MLKQIINIFILLLIVLVLLITIITLEQSADIIIEKILPILKYLLLVFEELRQNSIVIDTFYFIANNLFISLCFVFISFLVILIMTHFILGKQSKLKGDIYELQNISKFKILWLNLLFFALLFFIILLSYSLILKVFYIFTPEFYESREDFSHHIPYTYRGIKFFDNRNYEVYHIISFLLSFFVLMIIFFAYLIKVFIMKNKSIDKLAKILEAREISLDRKNLTTKEKNALFAIEEMAIASSMPLPRVFIMLKEKGINALCTGERFGKKDEKIAIFITKGALNFFNKEELQAVIGHEFSHAFHKDVALNLKLFSLIFALNCISLIGDIMLRGLSKTNTSKSKDRNKALAVLGAIALVFFILGALGTLFARILQASISRQKEYLADVSSVQYTRNPQALINALKKLILFQKKTNINNTKAKDCAHMFFLKAFDGILATHPSLEKRIKYLEKHFGSY</sequence>
<dbReference type="KEGG" id="carm:CARM_0402"/>
<dbReference type="Pfam" id="PF01435">
    <property type="entry name" value="Peptidase_M48"/>
    <property type="match status" value="1"/>
</dbReference>
<evidence type="ECO:0000313" key="14">
    <source>
        <dbReference type="Proteomes" id="UP000509246"/>
    </source>
</evidence>
<dbReference type="Gene3D" id="3.30.2010.10">
    <property type="entry name" value="Metalloproteases ('zincins'), catalytic domain"/>
    <property type="match status" value="1"/>
</dbReference>
<gene>
    <name evidence="13" type="primary">htpX</name>
    <name evidence="13" type="ORF">CARM_0402</name>
</gene>
<dbReference type="PANTHER" id="PTHR43221:SF2">
    <property type="entry name" value="PROTEASE HTPX HOMOLOG"/>
    <property type="match status" value="1"/>
</dbReference>
<organism evidence="13 14">
    <name type="scientific">Campylobacter armoricus</name>
    <dbReference type="NCBI Taxonomy" id="2505970"/>
    <lineage>
        <taxon>Bacteria</taxon>
        <taxon>Pseudomonadati</taxon>
        <taxon>Campylobacterota</taxon>
        <taxon>Epsilonproteobacteria</taxon>
        <taxon>Campylobacterales</taxon>
        <taxon>Campylobacteraceae</taxon>
        <taxon>Campylobacter</taxon>
    </lineage>
</organism>
<dbReference type="GeneID" id="56586136"/>
<evidence type="ECO:0000256" key="3">
    <source>
        <dbReference type="ARBA" id="ARBA00022670"/>
    </source>
</evidence>
<keyword evidence="2" id="KW-1003">Cell membrane</keyword>
<dbReference type="GO" id="GO:0046872">
    <property type="term" value="F:metal ion binding"/>
    <property type="evidence" value="ECO:0007669"/>
    <property type="project" value="UniProtKB-KW"/>
</dbReference>
<evidence type="ECO:0000256" key="5">
    <source>
        <dbReference type="ARBA" id="ARBA00022723"/>
    </source>
</evidence>
<dbReference type="EMBL" id="CP053825">
    <property type="protein sequence ID" value="QKF79355.1"/>
    <property type="molecule type" value="Genomic_DNA"/>
</dbReference>
<keyword evidence="6" id="KW-0378">Hydrolase</keyword>
<dbReference type="GO" id="GO:0004222">
    <property type="term" value="F:metalloendopeptidase activity"/>
    <property type="evidence" value="ECO:0007669"/>
    <property type="project" value="InterPro"/>
</dbReference>
<evidence type="ECO:0000256" key="7">
    <source>
        <dbReference type="ARBA" id="ARBA00022833"/>
    </source>
</evidence>
<dbReference type="Proteomes" id="UP000509246">
    <property type="component" value="Chromosome"/>
</dbReference>
<accession>A0A7L5HJE5</accession>
<evidence type="ECO:0000256" key="10">
    <source>
        <dbReference type="ARBA" id="ARBA00023136"/>
    </source>
</evidence>
<name>A0A7L5HJE5_9BACT</name>
<feature type="transmembrane region" description="Helical" evidence="11">
    <location>
        <begin position="67"/>
        <end position="89"/>
    </location>
</feature>
<reference evidence="13 14" key="1">
    <citation type="submission" date="2020-05" db="EMBL/GenBank/DDBJ databases">
        <title>Complete genome sequencing of Campylobacter and Arcobacter type strains.</title>
        <authorList>
            <person name="Miller W.G."/>
            <person name="Yee E."/>
        </authorList>
    </citation>
    <scope>NUCLEOTIDE SEQUENCE [LARGE SCALE GENOMIC DNA]</scope>
    <source>
        <strain evidence="13 14">CCUG 73571</strain>
    </source>
</reference>
<keyword evidence="10 11" id="KW-0472">Membrane</keyword>
<evidence type="ECO:0000259" key="12">
    <source>
        <dbReference type="Pfam" id="PF01435"/>
    </source>
</evidence>
<proteinExistence type="predicted"/>
<dbReference type="RefSeq" id="WP_139424632.1">
    <property type="nucleotide sequence ID" value="NZ_CBCSFY010000003.1"/>
</dbReference>
<keyword evidence="14" id="KW-1185">Reference proteome</keyword>
<evidence type="ECO:0000256" key="9">
    <source>
        <dbReference type="ARBA" id="ARBA00023049"/>
    </source>
</evidence>
<keyword evidence="3" id="KW-0645">Protease</keyword>
<keyword evidence="9" id="KW-0482">Metalloprotease</keyword>
<dbReference type="PANTHER" id="PTHR43221">
    <property type="entry name" value="PROTEASE HTPX"/>
    <property type="match status" value="1"/>
</dbReference>
<feature type="transmembrane region" description="Helical" evidence="11">
    <location>
        <begin position="171"/>
        <end position="193"/>
    </location>
</feature>
<keyword evidence="8 11" id="KW-1133">Transmembrane helix</keyword>
<comment type="cofactor">
    <cofactor evidence="1">
        <name>Zn(2+)</name>
        <dbReference type="ChEBI" id="CHEBI:29105"/>
    </cofactor>
</comment>
<keyword evidence="13" id="KW-0346">Stress response</keyword>
<feature type="transmembrane region" description="Helical" evidence="11">
    <location>
        <begin position="349"/>
        <end position="371"/>
    </location>
</feature>
<protein>
    <submittedName>
        <fullName evidence="13">Heat shock protein HtpX, M48 family peptidase</fullName>
    </submittedName>
</protein>
<evidence type="ECO:0000313" key="13">
    <source>
        <dbReference type="EMBL" id="QKF79355.1"/>
    </source>
</evidence>
<dbReference type="InterPro" id="IPR001915">
    <property type="entry name" value="Peptidase_M48"/>
</dbReference>
<feature type="domain" description="Peptidase M48" evidence="12">
    <location>
        <begin position="233"/>
        <end position="449"/>
    </location>
</feature>
<keyword evidence="4 11" id="KW-0812">Transmembrane</keyword>
<dbReference type="InterPro" id="IPR050083">
    <property type="entry name" value="HtpX_protease"/>
</dbReference>
<keyword evidence="7" id="KW-0862">Zinc</keyword>
<evidence type="ECO:0000256" key="1">
    <source>
        <dbReference type="ARBA" id="ARBA00001947"/>
    </source>
</evidence>
<evidence type="ECO:0000256" key="8">
    <source>
        <dbReference type="ARBA" id="ARBA00022989"/>
    </source>
</evidence>
<feature type="transmembrane region" description="Helical" evidence="11">
    <location>
        <begin position="110"/>
        <end position="139"/>
    </location>
</feature>